<dbReference type="InterPro" id="IPR006311">
    <property type="entry name" value="TAT_signal"/>
</dbReference>
<dbReference type="InterPro" id="IPR051455">
    <property type="entry name" value="Bact_solute-bind_prot3"/>
</dbReference>
<dbReference type="PANTHER" id="PTHR30085:SF6">
    <property type="entry name" value="ABC TRANSPORTER GLUTAMINE-BINDING PROTEIN GLNH"/>
    <property type="match status" value="1"/>
</dbReference>
<comment type="caution">
    <text evidence="6">The sequence shown here is derived from an EMBL/GenBank/DDBJ whole genome shotgun (WGS) entry which is preliminary data.</text>
</comment>
<evidence type="ECO:0000313" key="7">
    <source>
        <dbReference type="Proteomes" id="UP001242480"/>
    </source>
</evidence>
<accession>A0ABU0JL81</accession>
<evidence type="ECO:0000256" key="2">
    <source>
        <dbReference type="ARBA" id="ARBA00022448"/>
    </source>
</evidence>
<evidence type="ECO:0000256" key="3">
    <source>
        <dbReference type="ARBA" id="ARBA00022729"/>
    </source>
</evidence>
<dbReference type="Proteomes" id="UP001242480">
    <property type="component" value="Unassembled WGS sequence"/>
</dbReference>
<evidence type="ECO:0000259" key="5">
    <source>
        <dbReference type="SMART" id="SM00062"/>
    </source>
</evidence>
<evidence type="ECO:0000313" key="6">
    <source>
        <dbReference type="EMBL" id="MDQ0474226.1"/>
    </source>
</evidence>
<dbReference type="Gene3D" id="3.40.190.10">
    <property type="entry name" value="Periplasmic binding protein-like II"/>
    <property type="match status" value="2"/>
</dbReference>
<proteinExistence type="inferred from homology"/>
<evidence type="ECO:0000256" key="4">
    <source>
        <dbReference type="SAM" id="SignalP"/>
    </source>
</evidence>
<dbReference type="SMART" id="SM00062">
    <property type="entry name" value="PBPb"/>
    <property type="match status" value="1"/>
</dbReference>
<keyword evidence="7" id="KW-1185">Reference proteome</keyword>
<reference evidence="6 7" key="1">
    <citation type="submission" date="2023-07" db="EMBL/GenBank/DDBJ databases">
        <title>Genomic Encyclopedia of Type Strains, Phase IV (KMG-IV): sequencing the most valuable type-strain genomes for metagenomic binning, comparative biology and taxonomic classification.</title>
        <authorList>
            <person name="Goeker M."/>
        </authorList>
    </citation>
    <scope>NUCLEOTIDE SEQUENCE [LARGE SCALE GENOMIC DNA]</scope>
    <source>
        <strain evidence="6 7">DSM 19619</strain>
    </source>
</reference>
<dbReference type="PROSITE" id="PS51318">
    <property type="entry name" value="TAT"/>
    <property type="match status" value="1"/>
</dbReference>
<name>A0ABU0JL81_9HYPH</name>
<keyword evidence="2" id="KW-0813">Transport</keyword>
<dbReference type="PANTHER" id="PTHR30085">
    <property type="entry name" value="AMINO ACID ABC TRANSPORTER PERMEASE"/>
    <property type="match status" value="1"/>
</dbReference>
<organism evidence="6 7">
    <name type="scientific">Labrys wisconsinensis</name>
    <dbReference type="NCBI Taxonomy" id="425677"/>
    <lineage>
        <taxon>Bacteria</taxon>
        <taxon>Pseudomonadati</taxon>
        <taxon>Pseudomonadota</taxon>
        <taxon>Alphaproteobacteria</taxon>
        <taxon>Hyphomicrobiales</taxon>
        <taxon>Xanthobacteraceae</taxon>
        <taxon>Labrys</taxon>
    </lineage>
</organism>
<dbReference type="RefSeq" id="WP_307283491.1">
    <property type="nucleotide sequence ID" value="NZ_JAUSVX010000021.1"/>
</dbReference>
<dbReference type="Pfam" id="PF00497">
    <property type="entry name" value="SBP_bac_3"/>
    <property type="match status" value="1"/>
</dbReference>
<feature type="signal peptide" evidence="4">
    <location>
        <begin position="1"/>
        <end position="26"/>
    </location>
</feature>
<keyword evidence="3 4" id="KW-0732">Signal</keyword>
<feature type="chain" id="PRO_5045173753" evidence="4">
    <location>
        <begin position="27"/>
        <end position="294"/>
    </location>
</feature>
<protein>
    <submittedName>
        <fullName evidence="6">Polar amino acid transport system substrate-binding protein</fullName>
    </submittedName>
</protein>
<evidence type="ECO:0000256" key="1">
    <source>
        <dbReference type="ARBA" id="ARBA00010333"/>
    </source>
</evidence>
<dbReference type="EMBL" id="JAUSVX010000021">
    <property type="protein sequence ID" value="MDQ0474226.1"/>
    <property type="molecule type" value="Genomic_DNA"/>
</dbReference>
<dbReference type="SUPFAM" id="SSF53850">
    <property type="entry name" value="Periplasmic binding protein-like II"/>
    <property type="match status" value="1"/>
</dbReference>
<sequence>MPNQPLDRRALLGASLLAGMGGAALALPAAAQSSAGAAGDDKLQEVLSRGHLIVGTGTDIPPFYFRQENGDLAGFEIDLARLLAKGLFNDPGKVEFVTQTSDARIPNLLANRIDLTIQNLTVTAGRALQIDFTVPYYRDGQGFLLRADGRYRDFAALKAAGADTTISAIQNVFIESWIREVLPDAKVEQFATPDAALQALNAGRADAHYITYSRIPWTLKQLPGRYLDSGFSHRAGSVACGIRQGQPRWLSFLDTALREAMTGVDFAAYAALFKTWLDTDLPAPRTGQPHEFAA</sequence>
<feature type="domain" description="Solute-binding protein family 3/N-terminal" evidence="5">
    <location>
        <begin position="51"/>
        <end position="280"/>
    </location>
</feature>
<comment type="similarity">
    <text evidence="1">Belongs to the bacterial solute-binding protein 3 family.</text>
</comment>
<dbReference type="InterPro" id="IPR001638">
    <property type="entry name" value="Solute-binding_3/MltF_N"/>
</dbReference>
<gene>
    <name evidence="6" type="ORF">QO011_007266</name>
</gene>